<name>A0A2S4L092_9HYPO</name>
<dbReference type="PANTHER" id="PTHR38116">
    <property type="entry name" value="CHROMOSOME 7, WHOLE GENOME SHOTGUN SEQUENCE"/>
    <property type="match status" value="1"/>
</dbReference>
<proteinExistence type="predicted"/>
<dbReference type="EMBL" id="PKSG01000394">
    <property type="protein sequence ID" value="POR35861.1"/>
    <property type="molecule type" value="Genomic_DNA"/>
</dbReference>
<keyword evidence="2" id="KW-1185">Reference proteome</keyword>
<dbReference type="InterPro" id="IPR021833">
    <property type="entry name" value="DUF3425"/>
</dbReference>
<comment type="caution">
    <text evidence="1">The sequence shown here is derived from an EMBL/GenBank/DDBJ whole genome shotgun (WGS) entry which is preliminary data.</text>
</comment>
<dbReference type="OrthoDB" id="2245989at2759"/>
<evidence type="ECO:0000313" key="1">
    <source>
        <dbReference type="EMBL" id="POR35861.1"/>
    </source>
</evidence>
<reference evidence="1 2" key="1">
    <citation type="submission" date="2018-01" db="EMBL/GenBank/DDBJ databases">
        <title>Harnessing the power of phylogenomics to disentangle the directionality and signatures of interkingdom host jumping in the parasitic fungal genus Tolypocladium.</title>
        <authorList>
            <person name="Quandt C.A."/>
            <person name="Patterson W."/>
            <person name="Spatafora J.W."/>
        </authorList>
    </citation>
    <scope>NUCLEOTIDE SEQUENCE [LARGE SCALE GENOMIC DNA]</scope>
    <source>
        <strain evidence="1 2">NRBC 100945</strain>
    </source>
</reference>
<dbReference type="AlphaFoldDB" id="A0A2S4L092"/>
<sequence>MAKSSIVSPQQGIIDRWVRDDDDWSGFAREEEDPKPSIEETKQPELHDVISAQRPQLATAFAILTSPRATTQRSHTDAAIGAIMDAIRTVNILDPGSEHNRMVLQCFEGFAYHLYMSRTPQVTLLPGLSQFNFIRALLANVDVLGLSSDQMSDDALSPFNSLCPHQASASATLLSRLPAKLRPTDLQCATLHHPWIDLLPVPEMRDNLFRRGLESFDEDELCHALRRRIPSQNPGVLEWRDPWDPGGWEVTEAFLGFWGWNIAGCWDLFRSTNKWRAQRGEMPLFRP</sequence>
<dbReference type="PANTHER" id="PTHR38116:SF1">
    <property type="entry name" value="BZIP DOMAIN-CONTAINING PROTEIN"/>
    <property type="match status" value="1"/>
</dbReference>
<accession>A0A2S4L092</accession>
<dbReference type="Proteomes" id="UP000237481">
    <property type="component" value="Unassembled WGS sequence"/>
</dbReference>
<protein>
    <submittedName>
        <fullName evidence="1">Uncharacterized protein</fullName>
    </submittedName>
</protein>
<gene>
    <name evidence="1" type="ORF">TPAR_03943</name>
</gene>
<organism evidence="1 2">
    <name type="scientific">Tolypocladium paradoxum</name>
    <dbReference type="NCBI Taxonomy" id="94208"/>
    <lineage>
        <taxon>Eukaryota</taxon>
        <taxon>Fungi</taxon>
        <taxon>Dikarya</taxon>
        <taxon>Ascomycota</taxon>
        <taxon>Pezizomycotina</taxon>
        <taxon>Sordariomycetes</taxon>
        <taxon>Hypocreomycetidae</taxon>
        <taxon>Hypocreales</taxon>
        <taxon>Ophiocordycipitaceae</taxon>
        <taxon>Tolypocladium</taxon>
    </lineage>
</organism>
<dbReference type="Pfam" id="PF11905">
    <property type="entry name" value="DUF3425"/>
    <property type="match status" value="1"/>
</dbReference>
<evidence type="ECO:0000313" key="2">
    <source>
        <dbReference type="Proteomes" id="UP000237481"/>
    </source>
</evidence>
<dbReference type="STRING" id="94208.A0A2S4L092"/>